<dbReference type="Gene3D" id="2.60.120.1440">
    <property type="match status" value="1"/>
</dbReference>
<protein>
    <recommendedName>
        <fullName evidence="1">FecR protein domain-containing protein</fullName>
    </recommendedName>
</protein>
<dbReference type="EMBL" id="LCOT01000008">
    <property type="protein sequence ID" value="KKU84007.1"/>
    <property type="molecule type" value="Genomic_DNA"/>
</dbReference>
<gene>
    <name evidence="2" type="ORF">UY11_C0008G0020</name>
</gene>
<accession>A0A0G1TQ92</accession>
<sequence length="334" mass="36171">MKGCLQGCLTFFALLIISSVLLGFLGWKYVKKQFLTAPSTAPIITTLEVDSGTVTKNGSPAKTGDPLANGDKIHTAKNSAATLTFPDNSVLRLDENTDISVSQASSLKISIFQSLGRTWSRVVKLVDSNHSYEIVTPTAVATVRGTAFATNVNLDESTNIDTDDDIVDVSTPDRKIKLAVEAGSGTDLTKDQKKLFKRAIREELKNSPWYQNNRRRDREVLDKLSKSGASASDIISVIRTVSPDDLAKIQRVVQKAQSGKLNLTPAQQAQLEPLAAKFEASGGKLDPSMAPDAAAALAIIFPEDFSDTAHWTAVIRALIPFISKLQLLRLDSTE</sequence>
<dbReference type="AlphaFoldDB" id="A0A0G1TQ92"/>
<dbReference type="Pfam" id="PF04773">
    <property type="entry name" value="FecR"/>
    <property type="match status" value="1"/>
</dbReference>
<organism evidence="2 3">
    <name type="scientific">Candidatus Amesbacteria bacterium GW2011_GWC2_47_8</name>
    <dbReference type="NCBI Taxonomy" id="1618367"/>
    <lineage>
        <taxon>Bacteria</taxon>
        <taxon>Candidatus Amesiibacteriota</taxon>
    </lineage>
</organism>
<reference evidence="2 3" key="1">
    <citation type="journal article" date="2015" name="Nature">
        <title>rRNA introns, odd ribosomes, and small enigmatic genomes across a large radiation of phyla.</title>
        <authorList>
            <person name="Brown C.T."/>
            <person name="Hug L.A."/>
            <person name="Thomas B.C."/>
            <person name="Sharon I."/>
            <person name="Castelle C.J."/>
            <person name="Singh A."/>
            <person name="Wilkins M.J."/>
            <person name="Williams K.H."/>
            <person name="Banfield J.F."/>
        </authorList>
    </citation>
    <scope>NUCLEOTIDE SEQUENCE [LARGE SCALE GENOMIC DNA]</scope>
</reference>
<feature type="domain" description="FecR protein" evidence="1">
    <location>
        <begin position="71"/>
        <end position="158"/>
    </location>
</feature>
<evidence type="ECO:0000313" key="2">
    <source>
        <dbReference type="EMBL" id="KKU84007.1"/>
    </source>
</evidence>
<dbReference type="InterPro" id="IPR006860">
    <property type="entry name" value="FecR"/>
</dbReference>
<evidence type="ECO:0000259" key="1">
    <source>
        <dbReference type="Pfam" id="PF04773"/>
    </source>
</evidence>
<dbReference type="Proteomes" id="UP000034265">
    <property type="component" value="Unassembled WGS sequence"/>
</dbReference>
<evidence type="ECO:0000313" key="3">
    <source>
        <dbReference type="Proteomes" id="UP000034265"/>
    </source>
</evidence>
<comment type="caution">
    <text evidence="2">The sequence shown here is derived from an EMBL/GenBank/DDBJ whole genome shotgun (WGS) entry which is preliminary data.</text>
</comment>
<name>A0A0G1TQ92_9BACT</name>
<dbReference type="PANTHER" id="PTHR38731">
    <property type="entry name" value="LIPL45-RELATED LIPOPROTEIN-RELATED"/>
    <property type="match status" value="1"/>
</dbReference>
<proteinExistence type="predicted"/>